<protein>
    <submittedName>
        <fullName evidence="3">DUF2520 domain-containing protein</fullName>
    </submittedName>
</protein>
<evidence type="ECO:0000259" key="2">
    <source>
        <dbReference type="Pfam" id="PF10728"/>
    </source>
</evidence>
<dbReference type="Proteomes" id="UP000241507">
    <property type="component" value="Chromosome"/>
</dbReference>
<reference evidence="4" key="1">
    <citation type="submission" date="2018-03" db="EMBL/GenBank/DDBJ databases">
        <title>Gramella fulva sp. nov., isolated from a dry surface of tidal flat.</title>
        <authorList>
            <person name="Hwang S.H."/>
            <person name="Hwang W.M."/>
            <person name="Kang K."/>
            <person name="Ahn T.-Y."/>
        </authorList>
    </citation>
    <scope>NUCLEOTIDE SEQUENCE [LARGE SCALE GENOMIC DNA]</scope>
    <source>
        <strain evidence="4">SH35</strain>
    </source>
</reference>
<evidence type="ECO:0000313" key="3">
    <source>
        <dbReference type="EMBL" id="AVR46155.1"/>
    </source>
</evidence>
<dbReference type="Gene3D" id="1.10.1040.20">
    <property type="entry name" value="ProC-like, C-terminal domain"/>
    <property type="match status" value="1"/>
</dbReference>
<organism evidence="3 4">
    <name type="scientific">Christiangramia fulva</name>
    <dbReference type="NCBI Taxonomy" id="2126553"/>
    <lineage>
        <taxon>Bacteria</taxon>
        <taxon>Pseudomonadati</taxon>
        <taxon>Bacteroidota</taxon>
        <taxon>Flavobacteriia</taxon>
        <taxon>Flavobacteriales</taxon>
        <taxon>Flavobacteriaceae</taxon>
        <taxon>Christiangramia</taxon>
    </lineage>
</organism>
<dbReference type="EMBL" id="CP028136">
    <property type="protein sequence ID" value="AVR46155.1"/>
    <property type="molecule type" value="Genomic_DNA"/>
</dbReference>
<proteinExistence type="predicted"/>
<dbReference type="SUPFAM" id="SSF51735">
    <property type="entry name" value="NAD(P)-binding Rossmann-fold domains"/>
    <property type="match status" value="1"/>
</dbReference>
<dbReference type="KEGG" id="grs:C7S20_13310"/>
<sequence length="253" mass="29075">MIKVVIIGAGNVATHLYRTFSETEDVAILQVYNRNPEHLKFVKEPEKRISDLQNLENADVYLIAIKDEAIPEFVLEMPETDGILAHTSGSQPMNILNKFENFGVFYPLQTFSKNKQIDFKNIPVCLEANTKANFHLLKKLAEKIAENTYEVNSEQRKALHLSAVFVNNFTNHMFAMASEYCRKNELPFDILRPLIRETVDKIESLDPIDAQTGPALRNDKKTIQMHLEMLDENQKKIYTILTESIQKLHGKKL</sequence>
<name>A0A2R3Z7E1_9FLAO</name>
<dbReference type="OrthoDB" id="9810755at2"/>
<dbReference type="InterPro" id="IPR036291">
    <property type="entry name" value="NAD(P)-bd_dom_sf"/>
</dbReference>
<dbReference type="PANTHER" id="PTHR40459:SF1">
    <property type="entry name" value="CONSERVED HYPOTHETICAL ALANINE AND LEUCINE RICH PROTEIN"/>
    <property type="match status" value="1"/>
</dbReference>
<evidence type="ECO:0000313" key="4">
    <source>
        <dbReference type="Proteomes" id="UP000241507"/>
    </source>
</evidence>
<dbReference type="AlphaFoldDB" id="A0A2R3Z7E1"/>
<feature type="domain" description="DUF2520" evidence="2">
    <location>
        <begin position="122"/>
        <end position="245"/>
    </location>
</feature>
<keyword evidence="4" id="KW-1185">Reference proteome</keyword>
<dbReference type="RefSeq" id="WP_107012929.1">
    <property type="nucleotide sequence ID" value="NZ_CP028136.1"/>
</dbReference>
<dbReference type="Pfam" id="PF03807">
    <property type="entry name" value="F420_oxidored"/>
    <property type="match status" value="1"/>
</dbReference>
<accession>A0A2R3Z7E1</accession>
<feature type="domain" description="Pyrroline-5-carboxylate reductase catalytic N-terminal" evidence="1">
    <location>
        <begin position="3"/>
        <end position="77"/>
    </location>
</feature>
<dbReference type="InterPro" id="IPR037108">
    <property type="entry name" value="TM1727-like_C_sf"/>
</dbReference>
<dbReference type="Gene3D" id="3.40.50.720">
    <property type="entry name" value="NAD(P)-binding Rossmann-like Domain"/>
    <property type="match status" value="1"/>
</dbReference>
<dbReference type="Pfam" id="PF10728">
    <property type="entry name" value="DUF2520"/>
    <property type="match status" value="1"/>
</dbReference>
<dbReference type="PANTHER" id="PTHR40459">
    <property type="entry name" value="CONSERVED HYPOTHETICAL ALANINE AND LEUCINE RICH PROTEIN"/>
    <property type="match status" value="1"/>
</dbReference>
<dbReference type="InterPro" id="IPR008927">
    <property type="entry name" value="6-PGluconate_DH-like_C_sf"/>
</dbReference>
<gene>
    <name evidence="3" type="ORF">C7S20_13310</name>
</gene>
<dbReference type="InterPro" id="IPR018931">
    <property type="entry name" value="DUF2520"/>
</dbReference>
<evidence type="ECO:0000259" key="1">
    <source>
        <dbReference type="Pfam" id="PF03807"/>
    </source>
</evidence>
<dbReference type="SUPFAM" id="SSF48179">
    <property type="entry name" value="6-phosphogluconate dehydrogenase C-terminal domain-like"/>
    <property type="match status" value="1"/>
</dbReference>
<dbReference type="InterPro" id="IPR028939">
    <property type="entry name" value="P5C_Rdtase_cat_N"/>
</dbReference>